<dbReference type="InterPro" id="IPR030890">
    <property type="entry name" value="LP_HExxH_w_TonB"/>
</dbReference>
<comment type="caution">
    <text evidence="2">The sequence shown here is derived from an EMBL/GenBank/DDBJ whole genome shotgun (WGS) entry which is preliminary data.</text>
</comment>
<sequence length="295" mass="33832">MMKKIYLLVLAAILSLSFASCSEDNPSGDSIFQNKAVKRDNFDKWLLDNYTYPYNIDFKYKMEDIYSDMKYHLVPADSAKSAKLAIIAKYLWFDAYAECVGSDFVKENVPRVIHLIGSAAYNSGDGTMVLGTAEGGLVITLYMVNRLTDATLRDYATLNEYYFHTMHHEFTHILNQKIPYDENFQHISEGNYVSGDWYQIQQGEANQRGFVTPYAMSEPIEDFAEMLSVYVTTSPSDWQALMRRAGSKGAPYIQAKLDIIRSYMKDSWKLDIDKLRSIVLRRASEINQLDLNKLN</sequence>
<evidence type="ECO:0000313" key="3">
    <source>
        <dbReference type="Proteomes" id="UP000003874"/>
    </source>
</evidence>
<feature type="chain" id="PRO_5003206869" description="Substrate import-associated zinc metallohydrolase lipoprotein" evidence="1">
    <location>
        <begin position="23"/>
        <end position="295"/>
    </location>
</feature>
<gene>
    <name evidence="2" type="ORF">HMPREF9420_2485</name>
</gene>
<dbReference type="HOGENOM" id="CLU_048099_0_0_10"/>
<evidence type="ECO:0000313" key="2">
    <source>
        <dbReference type="EMBL" id="EFV03362.1"/>
    </source>
</evidence>
<evidence type="ECO:0000256" key="1">
    <source>
        <dbReference type="SAM" id="SignalP"/>
    </source>
</evidence>
<dbReference type="Pfam" id="PF15890">
    <property type="entry name" value="Peptidase_Mx1"/>
    <property type="match status" value="1"/>
</dbReference>
<keyword evidence="1" id="KW-0732">Signal</keyword>
<reference evidence="2 3" key="1">
    <citation type="submission" date="2010-12" db="EMBL/GenBank/DDBJ databases">
        <authorList>
            <person name="Muzny D."/>
            <person name="Qin X."/>
            <person name="Deng J."/>
            <person name="Jiang H."/>
            <person name="Liu Y."/>
            <person name="Qu J."/>
            <person name="Song X.-Z."/>
            <person name="Zhang L."/>
            <person name="Thornton R."/>
            <person name="Coyle M."/>
            <person name="Francisco L."/>
            <person name="Jackson L."/>
            <person name="Javaid M."/>
            <person name="Korchina V."/>
            <person name="Kovar C."/>
            <person name="Mata R."/>
            <person name="Mathew T."/>
            <person name="Ngo R."/>
            <person name="Nguyen L."/>
            <person name="Nguyen N."/>
            <person name="Okwuonu G."/>
            <person name="Ongeri F."/>
            <person name="Pham C."/>
            <person name="Simmons D."/>
            <person name="Wilczek-Boney K."/>
            <person name="Hale W."/>
            <person name="Jakkamsetti A."/>
            <person name="Pham P."/>
            <person name="Ruth R."/>
            <person name="San Lucas F."/>
            <person name="Warren J."/>
            <person name="Zhang J."/>
            <person name="Zhao Z."/>
            <person name="Zhou C."/>
            <person name="Zhu D."/>
            <person name="Lee S."/>
            <person name="Bess C."/>
            <person name="Blankenburg K."/>
            <person name="Forbes L."/>
            <person name="Fu Q."/>
            <person name="Gubbala S."/>
            <person name="Hirani K."/>
            <person name="Jayaseelan J.C."/>
            <person name="Lara F."/>
            <person name="Munidasa M."/>
            <person name="Palculict T."/>
            <person name="Patil S."/>
            <person name="Pu L.-L."/>
            <person name="Saada N."/>
            <person name="Tang L."/>
            <person name="Weissenberger G."/>
            <person name="Zhu Y."/>
            <person name="Hemphill L."/>
            <person name="Shang Y."/>
            <person name="Youmans B."/>
            <person name="Ayvaz T."/>
            <person name="Ross M."/>
            <person name="Santibanez J."/>
            <person name="Aqrawi P."/>
            <person name="Gross S."/>
            <person name="Joshi V."/>
            <person name="Fowler G."/>
            <person name="Nazareth L."/>
            <person name="Reid J."/>
            <person name="Worley K."/>
            <person name="Petrosino J."/>
            <person name="Highlander S."/>
            <person name="Gibbs R."/>
        </authorList>
    </citation>
    <scope>NUCLEOTIDE SEQUENCE [LARGE SCALE GENOMIC DNA]</scope>
    <source>
        <strain evidence="2 3">DSM 15606</strain>
    </source>
</reference>
<name>E6MSL7_9BACT</name>
<proteinExistence type="predicted"/>
<keyword evidence="3" id="KW-1185">Reference proteome</keyword>
<accession>E6MSL7</accession>
<evidence type="ECO:0008006" key="4">
    <source>
        <dbReference type="Google" id="ProtNLM"/>
    </source>
</evidence>
<organism evidence="2 3">
    <name type="scientific">Segatella salivae DSM 15606</name>
    <dbReference type="NCBI Taxonomy" id="888832"/>
    <lineage>
        <taxon>Bacteria</taxon>
        <taxon>Pseudomonadati</taxon>
        <taxon>Bacteroidota</taxon>
        <taxon>Bacteroidia</taxon>
        <taxon>Bacteroidales</taxon>
        <taxon>Prevotellaceae</taxon>
        <taxon>Segatella</taxon>
    </lineage>
</organism>
<dbReference type="EMBL" id="AEQO01000192">
    <property type="protein sequence ID" value="EFV03362.1"/>
    <property type="molecule type" value="Genomic_DNA"/>
</dbReference>
<dbReference type="MEROPS" id="M93.001"/>
<feature type="signal peptide" evidence="1">
    <location>
        <begin position="1"/>
        <end position="22"/>
    </location>
</feature>
<dbReference type="eggNOG" id="ENOG502ZA2M">
    <property type="taxonomic scope" value="Bacteria"/>
</dbReference>
<dbReference type="NCBIfam" id="TIGR04549">
    <property type="entry name" value="LP_HExxH_w_tonB"/>
    <property type="match status" value="1"/>
</dbReference>
<dbReference type="Gene3D" id="3.40.390.70">
    <property type="match status" value="1"/>
</dbReference>
<dbReference type="PROSITE" id="PS51257">
    <property type="entry name" value="PROKAR_LIPOPROTEIN"/>
    <property type="match status" value="1"/>
</dbReference>
<dbReference type="STRING" id="888832.HMPREF9420_2485"/>
<protein>
    <recommendedName>
        <fullName evidence="4">Substrate import-associated zinc metallohydrolase lipoprotein</fullName>
    </recommendedName>
</protein>
<dbReference type="AlphaFoldDB" id="E6MSL7"/>
<dbReference type="Proteomes" id="UP000003874">
    <property type="component" value="Unassembled WGS sequence"/>
</dbReference>